<keyword evidence="2" id="KW-0560">Oxidoreductase</keyword>
<dbReference type="NCBIfam" id="NF041640">
    <property type="entry name" value="AmoB_BACT"/>
    <property type="match status" value="1"/>
</dbReference>
<dbReference type="InterPro" id="IPR006833">
    <property type="entry name" value="NH3_CH4_mOase_B"/>
</dbReference>
<dbReference type="Gene3D" id="1.10.287.710">
    <property type="entry name" value="Helix hairpin bin"/>
    <property type="match status" value="1"/>
</dbReference>
<dbReference type="Gene3D" id="2.60.120.570">
    <property type="entry name" value="Particulate methane monooxygenase, b subunit. Chain: A, domain 1"/>
    <property type="match status" value="1"/>
</dbReference>
<dbReference type="InterPro" id="IPR023303">
    <property type="entry name" value="NH3_CH4_mOase_suB_C"/>
</dbReference>
<evidence type="ECO:0000256" key="1">
    <source>
        <dbReference type="SAM" id="SignalP"/>
    </source>
</evidence>
<proteinExistence type="predicted"/>
<reference evidence="2" key="1">
    <citation type="submission" date="2008-08" db="EMBL/GenBank/DDBJ databases">
        <title>Discovery of ethane monooxygenase in marine bacteria belongs to Methylococcaceae that could grow on ethane, but not methane.</title>
        <authorList>
            <person name="Nakamura T."/>
            <person name="Hoaki T."/>
            <person name="Hanada S."/>
            <person name="Maruyama A."/>
            <person name="Kamagata Y."/>
            <person name="Fuse H."/>
        </authorList>
    </citation>
    <scope>NUCLEOTIDE SEQUENCE</scope>
    <source>
        <strain evidence="2">ET-HIRO</strain>
    </source>
</reference>
<keyword evidence="1" id="KW-0732">Signal</keyword>
<dbReference type="InterPro" id="IPR023301">
    <property type="entry name" value="NH3_CH4_mOase_suB_N"/>
</dbReference>
<sequence>MKNKIISLLGGVAVIVTSLTALYAPQAGAHGERSQEPFLRMRTVHWYDTNFSTNRINVNEEMTMTGKFLLAEAWPEVIMRPDVAFLHVAEPGPAAAKVESWLNGVPAAKSFKLELGKTYEYKIVVRGRKPGEAHIHPMLNVQSAGGLVGPGQWTLIEGAYEDFTYPVTTLTGETIDLNSYGFANVVKWHIIWAIPALFWVLWWARRPLFIPRFLMVRNGEEDALITGADKKVAIAIFFGTLVLVVMSSNSAKEAYPVQIPLQSAIIPVEALPVTPQNSAVKAKIIKANYRIPGRSMTMTLDVTNGSATPLKLAEFNSANVRFTNSLIPTLAKTDSAELWAKDGLNVQGDPTIYPGETARFSIIECQVTLWWEIRKTLQVLIGDPDSALWWRYFNFQGADGKNYMEEISGPIIPTFQ</sequence>
<gene>
    <name evidence="2" type="primary">pmoB2</name>
</gene>
<dbReference type="AlphaFoldDB" id="B9X098"/>
<evidence type="ECO:0000313" key="2">
    <source>
        <dbReference type="EMBL" id="BAH22840.1"/>
    </source>
</evidence>
<dbReference type="Pfam" id="PF04744">
    <property type="entry name" value="Monooxygenase_B"/>
    <property type="match status" value="1"/>
</dbReference>
<feature type="chain" id="PRO_5002894456" evidence="1">
    <location>
        <begin position="24"/>
        <end position="416"/>
    </location>
</feature>
<keyword evidence="2" id="KW-0503">Monooxygenase</keyword>
<dbReference type="GO" id="GO:0004497">
    <property type="term" value="F:monooxygenase activity"/>
    <property type="evidence" value="ECO:0007669"/>
    <property type="project" value="UniProtKB-KW"/>
</dbReference>
<dbReference type="EMBL" id="AB453963">
    <property type="protein sequence ID" value="BAH22840.1"/>
    <property type="molecule type" value="Genomic_DNA"/>
</dbReference>
<accession>B9X098</accession>
<protein>
    <submittedName>
        <fullName evidence="2">Methane monooxygenase protein B2</fullName>
    </submittedName>
</protein>
<organism evidence="2">
    <name type="scientific">Methylococcaceae bacterium ET-HIRO</name>
    <dbReference type="NCBI Taxonomy" id="557143"/>
    <lineage>
        <taxon>Bacteria</taxon>
        <taxon>Pseudomonadati</taxon>
        <taxon>Pseudomonadota</taxon>
        <taxon>Gammaproteobacteria</taxon>
        <taxon>Methylococcales</taxon>
        <taxon>Methylococcaceae</taxon>
    </lineage>
</organism>
<dbReference type="NCBIfam" id="TIGR03079">
    <property type="entry name" value="CH4_NH3mon_ox_B"/>
    <property type="match status" value="1"/>
</dbReference>
<dbReference type="Gene3D" id="2.60.40.1580">
    <property type="entry name" value="Particulate methane monooxygenase, b subunit. Chain: A, domain 3"/>
    <property type="match status" value="1"/>
</dbReference>
<dbReference type="InterPro" id="IPR023141">
    <property type="entry name" value="NH3_CH4_mOase_suB_hlx_hairpin"/>
</dbReference>
<name>B9X098_9GAMM</name>
<feature type="signal peptide" evidence="1">
    <location>
        <begin position="1"/>
        <end position="23"/>
    </location>
</feature>